<accession>A0ABQ7G233</accession>
<evidence type="ECO:0000313" key="2">
    <source>
        <dbReference type="EMBL" id="KAF5828668.1"/>
    </source>
</evidence>
<proteinExistence type="predicted"/>
<protein>
    <submittedName>
        <fullName evidence="2">Uncharacterized protein</fullName>
    </submittedName>
</protein>
<keyword evidence="3" id="KW-1185">Reference proteome</keyword>
<dbReference type="Proteomes" id="UP000815325">
    <property type="component" value="Unassembled WGS sequence"/>
</dbReference>
<organism evidence="2 3">
    <name type="scientific">Dunaliella salina</name>
    <name type="common">Green alga</name>
    <name type="synonym">Protococcus salinus</name>
    <dbReference type="NCBI Taxonomy" id="3046"/>
    <lineage>
        <taxon>Eukaryota</taxon>
        <taxon>Viridiplantae</taxon>
        <taxon>Chlorophyta</taxon>
        <taxon>core chlorophytes</taxon>
        <taxon>Chlorophyceae</taxon>
        <taxon>CS clade</taxon>
        <taxon>Chlamydomonadales</taxon>
        <taxon>Dunaliellaceae</taxon>
        <taxon>Dunaliella</taxon>
    </lineage>
</organism>
<dbReference type="EMBL" id="MU070263">
    <property type="protein sequence ID" value="KAF5828668.1"/>
    <property type="molecule type" value="Genomic_DNA"/>
</dbReference>
<evidence type="ECO:0000256" key="1">
    <source>
        <dbReference type="SAM" id="MobiDB-lite"/>
    </source>
</evidence>
<sequence>MHHRSLPGHLAQLQQLQQQQHLQPQSVSRLACKRRPGRRRRCLAASRKQQQQQHAAVAAASDGHGSIQPLEPVKPWEPQKSALLYDPAHAPTLEEFSSIEFSELSPKQLAGSIWSFAKQGTAPSRDLMDAIAAEVHSKLGQFRSQDLSNTLWALAVLRYQPSTSWWEAFENQVGVLRWGNPEHSWKHLQ</sequence>
<evidence type="ECO:0000313" key="3">
    <source>
        <dbReference type="Proteomes" id="UP000815325"/>
    </source>
</evidence>
<reference evidence="2" key="1">
    <citation type="submission" date="2017-08" db="EMBL/GenBank/DDBJ databases">
        <authorList>
            <person name="Polle J.E."/>
            <person name="Barry K."/>
            <person name="Cushman J."/>
            <person name="Schmutz J."/>
            <person name="Tran D."/>
            <person name="Hathwaick L.T."/>
            <person name="Yim W.C."/>
            <person name="Jenkins J."/>
            <person name="Mckie-Krisberg Z.M."/>
            <person name="Prochnik S."/>
            <person name="Lindquist E."/>
            <person name="Dockter R.B."/>
            <person name="Adam C."/>
            <person name="Molina H."/>
            <person name="Bunkerborg J."/>
            <person name="Jin E."/>
            <person name="Buchheim M."/>
            <person name="Magnuson J."/>
        </authorList>
    </citation>
    <scope>NUCLEOTIDE SEQUENCE</scope>
    <source>
        <strain evidence="2">CCAP 19/18</strain>
    </source>
</reference>
<dbReference type="PANTHER" id="PTHR21228">
    <property type="entry name" value="FAST LEU-RICH DOMAIN-CONTAINING"/>
    <property type="match status" value="1"/>
</dbReference>
<dbReference type="PANTHER" id="PTHR21228:SF40">
    <property type="entry name" value="LD45607P"/>
    <property type="match status" value="1"/>
</dbReference>
<gene>
    <name evidence="2" type="ORF">DUNSADRAFT_17228</name>
</gene>
<feature type="region of interest" description="Disordered" evidence="1">
    <location>
        <begin position="47"/>
        <end position="71"/>
    </location>
</feature>
<name>A0ABQ7G233_DUNSA</name>
<dbReference type="InterPro" id="IPR050870">
    <property type="entry name" value="FAST_kinase"/>
</dbReference>
<feature type="compositionally biased region" description="Low complexity" evidence="1">
    <location>
        <begin position="47"/>
        <end position="60"/>
    </location>
</feature>
<comment type="caution">
    <text evidence="2">The sequence shown here is derived from an EMBL/GenBank/DDBJ whole genome shotgun (WGS) entry which is preliminary data.</text>
</comment>